<dbReference type="EMBL" id="BARU01033168">
    <property type="protein sequence ID" value="GAH64333.1"/>
    <property type="molecule type" value="Genomic_DNA"/>
</dbReference>
<dbReference type="Pfam" id="PF21752">
    <property type="entry name" value="DACNG"/>
    <property type="match status" value="1"/>
</dbReference>
<gene>
    <name evidence="2" type="ORF">S03H2_52220</name>
</gene>
<sequence>MSAYESHYRLSKEEFKEHYHISVSLINSTINEFLEAASHELYVPNAGADLGFSKYEGDEVIKAAGKNFMYTISSKGENFYGLHGLWDACNIISSLTYEGEEGVGELNIVLHLGQTTSVFGISLPPHYA</sequence>
<comment type="caution">
    <text evidence="2">The sequence shown here is derived from an EMBL/GenBank/DDBJ whole genome shotgun (WGS) entry which is preliminary data.</text>
</comment>
<name>X1J3G9_9ZZZZ</name>
<dbReference type="InterPro" id="IPR048554">
    <property type="entry name" value="DACNG"/>
</dbReference>
<protein>
    <recommendedName>
        <fullName evidence="1">Probable sensor domain-containing protein</fullName>
    </recommendedName>
</protein>
<dbReference type="AlphaFoldDB" id="X1J3G9"/>
<accession>X1J3G9</accession>
<proteinExistence type="predicted"/>
<feature type="domain" description="Probable sensor" evidence="1">
    <location>
        <begin position="3"/>
        <end position="69"/>
    </location>
</feature>
<organism evidence="2">
    <name type="scientific">marine sediment metagenome</name>
    <dbReference type="NCBI Taxonomy" id="412755"/>
    <lineage>
        <taxon>unclassified sequences</taxon>
        <taxon>metagenomes</taxon>
        <taxon>ecological metagenomes</taxon>
    </lineage>
</organism>
<reference evidence="2" key="1">
    <citation type="journal article" date="2014" name="Front. Microbiol.">
        <title>High frequency of phylogenetically diverse reductive dehalogenase-homologous genes in deep subseafloor sedimentary metagenomes.</title>
        <authorList>
            <person name="Kawai M."/>
            <person name="Futagami T."/>
            <person name="Toyoda A."/>
            <person name="Takaki Y."/>
            <person name="Nishi S."/>
            <person name="Hori S."/>
            <person name="Arai W."/>
            <person name="Tsubouchi T."/>
            <person name="Morono Y."/>
            <person name="Uchiyama I."/>
            <person name="Ito T."/>
            <person name="Fujiyama A."/>
            <person name="Inagaki F."/>
            <person name="Takami H."/>
        </authorList>
    </citation>
    <scope>NUCLEOTIDE SEQUENCE</scope>
    <source>
        <strain evidence="2">Expedition CK06-06</strain>
    </source>
</reference>
<evidence type="ECO:0000313" key="2">
    <source>
        <dbReference type="EMBL" id="GAH64333.1"/>
    </source>
</evidence>
<evidence type="ECO:0000259" key="1">
    <source>
        <dbReference type="Pfam" id="PF21752"/>
    </source>
</evidence>